<evidence type="ECO:0000313" key="2">
    <source>
        <dbReference type="Proteomes" id="UP001055879"/>
    </source>
</evidence>
<organism evidence="1 2">
    <name type="scientific">Arctium lappa</name>
    <name type="common">Greater burdock</name>
    <name type="synonym">Lappa major</name>
    <dbReference type="NCBI Taxonomy" id="4217"/>
    <lineage>
        <taxon>Eukaryota</taxon>
        <taxon>Viridiplantae</taxon>
        <taxon>Streptophyta</taxon>
        <taxon>Embryophyta</taxon>
        <taxon>Tracheophyta</taxon>
        <taxon>Spermatophyta</taxon>
        <taxon>Magnoliopsida</taxon>
        <taxon>eudicotyledons</taxon>
        <taxon>Gunneridae</taxon>
        <taxon>Pentapetalae</taxon>
        <taxon>asterids</taxon>
        <taxon>campanulids</taxon>
        <taxon>Asterales</taxon>
        <taxon>Asteraceae</taxon>
        <taxon>Carduoideae</taxon>
        <taxon>Cardueae</taxon>
        <taxon>Arctiinae</taxon>
        <taxon>Arctium</taxon>
    </lineage>
</organism>
<protein>
    <submittedName>
        <fullName evidence="1">Uncharacterized protein</fullName>
    </submittedName>
</protein>
<dbReference type="Proteomes" id="UP001055879">
    <property type="component" value="Linkage Group LG11"/>
</dbReference>
<sequence length="89" mass="9578">MAVLKLIALFLIFFVAFPDAHEDGDCAEGEALQHAGGTSTNDNIPSEVSAGGVVGEVESTPDLLTNIDEPFITFFTNHRNHSPSKYDNL</sequence>
<comment type="caution">
    <text evidence="1">The sequence shown here is derived from an EMBL/GenBank/DDBJ whole genome shotgun (WGS) entry which is preliminary data.</text>
</comment>
<proteinExistence type="predicted"/>
<keyword evidence="2" id="KW-1185">Reference proteome</keyword>
<dbReference type="EMBL" id="CM042057">
    <property type="protein sequence ID" value="KAI3693280.1"/>
    <property type="molecule type" value="Genomic_DNA"/>
</dbReference>
<reference evidence="1 2" key="2">
    <citation type="journal article" date="2022" name="Mol. Ecol. Resour.">
        <title>The genomes of chicory, endive, great burdock and yacon provide insights into Asteraceae paleo-polyploidization history and plant inulin production.</title>
        <authorList>
            <person name="Fan W."/>
            <person name="Wang S."/>
            <person name="Wang H."/>
            <person name="Wang A."/>
            <person name="Jiang F."/>
            <person name="Liu H."/>
            <person name="Zhao H."/>
            <person name="Xu D."/>
            <person name="Zhang Y."/>
        </authorList>
    </citation>
    <scope>NUCLEOTIDE SEQUENCE [LARGE SCALE GENOMIC DNA]</scope>
    <source>
        <strain evidence="2">cv. Niubang</strain>
    </source>
</reference>
<accession>A0ACB8ZB56</accession>
<evidence type="ECO:0000313" key="1">
    <source>
        <dbReference type="EMBL" id="KAI3693280.1"/>
    </source>
</evidence>
<reference evidence="2" key="1">
    <citation type="journal article" date="2022" name="Mol. Ecol. Resour.">
        <title>The genomes of chicory, endive, great burdock and yacon provide insights into Asteraceae palaeo-polyploidization history and plant inulin production.</title>
        <authorList>
            <person name="Fan W."/>
            <person name="Wang S."/>
            <person name="Wang H."/>
            <person name="Wang A."/>
            <person name="Jiang F."/>
            <person name="Liu H."/>
            <person name="Zhao H."/>
            <person name="Xu D."/>
            <person name="Zhang Y."/>
        </authorList>
    </citation>
    <scope>NUCLEOTIDE SEQUENCE [LARGE SCALE GENOMIC DNA]</scope>
    <source>
        <strain evidence="2">cv. Niubang</strain>
    </source>
</reference>
<name>A0ACB8ZB56_ARCLA</name>
<gene>
    <name evidence="1" type="ORF">L6452_33113</name>
</gene>